<gene>
    <name evidence="7" type="ORF">SAMN04488051_103222</name>
</gene>
<dbReference type="InterPro" id="IPR007554">
    <property type="entry name" value="Glycerophosphate_synth"/>
</dbReference>
<sequence length="487" mass="55627">MPEPVADKTQQPLYIAPANPAGKALAERLAAQGYVIAGLADNLKQGDGLINTAQQAKAGAIIVLAPGAFTAQVAAGLLTRGFRKQQLWSVDAKNRLQRYRLPLRHYWSELRSVLLSAVFGALRVVVPRSGYLYYAEAFFDSNVLLCYREHQRQQPEQAWLLGRRLKQQMPELAQDRHFLGCMSLYALWRCLRAKALVVDHEYTGQTFSLLRRHIPVFQLWHGLPYKALSGNAHYPHLCDQAFISSSTWFNQHIFPKIFRAKAYLALGYPRNDAFLQQSEQRDWINAEPPALLREVQQQTGDLMIYAPTYRDWGDNDYPLNLAELEQWCAHHHVSFILKFHPFISRKFGDAMGLTEQDNLQALPELPHIYLYPSGKNIYPWLAEAKALITDYSSIAFDFMLADRAIFYYQYDLAQYKSLRGATLIPDEQFVMGQVSGNQTELLAQLSDWLQQGEPAHCLAKRHQLTALYYQAPSTAADKIIAYLQQQF</sequence>
<keyword evidence="5" id="KW-0777">Teichoic acid biosynthesis</keyword>
<evidence type="ECO:0000256" key="1">
    <source>
        <dbReference type="ARBA" id="ARBA00004202"/>
    </source>
</evidence>
<accession>A0A1H4B7Y5</accession>
<dbReference type="Gene3D" id="3.40.50.11820">
    <property type="match status" value="1"/>
</dbReference>
<dbReference type="GO" id="GO:0047355">
    <property type="term" value="F:CDP-glycerol glycerophosphotransferase activity"/>
    <property type="evidence" value="ECO:0007669"/>
    <property type="project" value="InterPro"/>
</dbReference>
<name>A0A1H4B7Y5_ALKAM</name>
<keyword evidence="8" id="KW-1185">Reference proteome</keyword>
<keyword evidence="4 7" id="KW-0808">Transferase</keyword>
<dbReference type="Proteomes" id="UP000198773">
    <property type="component" value="Unassembled WGS sequence"/>
</dbReference>
<dbReference type="InterPro" id="IPR043149">
    <property type="entry name" value="TagF_N"/>
</dbReference>
<keyword evidence="6" id="KW-0472">Membrane</keyword>
<comment type="similarity">
    <text evidence="2">Belongs to the CDP-glycerol glycerophosphotransferase family.</text>
</comment>
<evidence type="ECO:0000256" key="4">
    <source>
        <dbReference type="ARBA" id="ARBA00022679"/>
    </source>
</evidence>
<dbReference type="SUPFAM" id="SSF53756">
    <property type="entry name" value="UDP-Glycosyltransferase/glycogen phosphorylase"/>
    <property type="match status" value="1"/>
</dbReference>
<dbReference type="EMBL" id="FNRM01000003">
    <property type="protein sequence ID" value="SEA44283.1"/>
    <property type="molecule type" value="Genomic_DNA"/>
</dbReference>
<evidence type="ECO:0000313" key="7">
    <source>
        <dbReference type="EMBL" id="SEA44283.1"/>
    </source>
</evidence>
<dbReference type="Pfam" id="PF04464">
    <property type="entry name" value="Glyphos_transf"/>
    <property type="match status" value="1"/>
</dbReference>
<dbReference type="GO" id="GO:0005886">
    <property type="term" value="C:plasma membrane"/>
    <property type="evidence" value="ECO:0007669"/>
    <property type="project" value="UniProtKB-SubCell"/>
</dbReference>
<dbReference type="OrthoDB" id="9802649at2"/>
<comment type="subcellular location">
    <subcellularLocation>
        <location evidence="1">Cell membrane</location>
        <topology evidence="1">Peripheral membrane protein</topology>
    </subcellularLocation>
</comment>
<dbReference type="GO" id="GO:0019350">
    <property type="term" value="P:teichoic acid biosynthetic process"/>
    <property type="evidence" value="ECO:0007669"/>
    <property type="project" value="UniProtKB-KW"/>
</dbReference>
<dbReference type="AlphaFoldDB" id="A0A1H4B7Y5"/>
<dbReference type="RefSeq" id="WP_091341473.1">
    <property type="nucleotide sequence ID" value="NZ_FNRM01000003.1"/>
</dbReference>
<dbReference type="Gene3D" id="3.40.50.12580">
    <property type="match status" value="1"/>
</dbReference>
<organism evidence="7 8">
    <name type="scientific">Alkalimonas amylolytica</name>
    <dbReference type="NCBI Taxonomy" id="152573"/>
    <lineage>
        <taxon>Bacteria</taxon>
        <taxon>Pseudomonadati</taxon>
        <taxon>Pseudomonadota</taxon>
        <taxon>Gammaproteobacteria</taxon>
        <taxon>Alkalimonas</taxon>
    </lineage>
</organism>
<dbReference type="STRING" id="152573.SAMN04488051_103222"/>
<evidence type="ECO:0000313" key="8">
    <source>
        <dbReference type="Proteomes" id="UP000198773"/>
    </source>
</evidence>
<evidence type="ECO:0000256" key="5">
    <source>
        <dbReference type="ARBA" id="ARBA00022944"/>
    </source>
</evidence>
<protein>
    <submittedName>
        <fullName evidence="7">CDP-glycerol glycerophosphotransferase, TagB/SpsB family</fullName>
    </submittedName>
</protein>
<dbReference type="PANTHER" id="PTHR37316">
    <property type="entry name" value="TEICHOIC ACID GLYCEROL-PHOSPHATE PRIMASE"/>
    <property type="match status" value="1"/>
</dbReference>
<dbReference type="InterPro" id="IPR043148">
    <property type="entry name" value="TagF_C"/>
</dbReference>
<evidence type="ECO:0000256" key="2">
    <source>
        <dbReference type="ARBA" id="ARBA00010488"/>
    </source>
</evidence>
<dbReference type="InterPro" id="IPR051612">
    <property type="entry name" value="Teichoic_Acid_Biosynth"/>
</dbReference>
<proteinExistence type="inferred from homology"/>
<evidence type="ECO:0000256" key="6">
    <source>
        <dbReference type="ARBA" id="ARBA00023136"/>
    </source>
</evidence>
<reference evidence="7 8" key="1">
    <citation type="submission" date="2016-10" db="EMBL/GenBank/DDBJ databases">
        <authorList>
            <person name="de Groot N.N."/>
        </authorList>
    </citation>
    <scope>NUCLEOTIDE SEQUENCE [LARGE SCALE GENOMIC DNA]</scope>
    <source>
        <strain evidence="7 8">CGMCC 1.3430</strain>
    </source>
</reference>
<dbReference type="PANTHER" id="PTHR37316:SF3">
    <property type="entry name" value="TEICHOIC ACID GLYCEROL-PHOSPHATE TRANSFERASE"/>
    <property type="match status" value="1"/>
</dbReference>
<evidence type="ECO:0000256" key="3">
    <source>
        <dbReference type="ARBA" id="ARBA00022475"/>
    </source>
</evidence>
<keyword evidence="3" id="KW-1003">Cell membrane</keyword>